<dbReference type="VEuPathDB" id="FungiDB:H310_01221"/>
<dbReference type="AlphaFoldDB" id="A0A024UQW5"/>
<dbReference type="RefSeq" id="XP_008862499.1">
    <property type="nucleotide sequence ID" value="XM_008864277.1"/>
</dbReference>
<evidence type="ECO:0000313" key="1">
    <source>
        <dbReference type="EMBL" id="ETW08694.1"/>
    </source>
</evidence>
<gene>
    <name evidence="1" type="ORF">H310_01221</name>
</gene>
<dbReference type="OrthoDB" id="79154at2759"/>
<dbReference type="GeneID" id="20078271"/>
<proteinExistence type="predicted"/>
<reference evidence="1" key="1">
    <citation type="submission" date="2013-12" db="EMBL/GenBank/DDBJ databases">
        <title>The Genome Sequence of Aphanomyces invadans NJM9701.</title>
        <authorList>
            <consortium name="The Broad Institute Genomics Platform"/>
            <person name="Russ C."/>
            <person name="Tyler B."/>
            <person name="van West P."/>
            <person name="Dieguez-Uribeondo J."/>
            <person name="Young S.K."/>
            <person name="Zeng Q."/>
            <person name="Gargeya S."/>
            <person name="Fitzgerald M."/>
            <person name="Abouelleil A."/>
            <person name="Alvarado L."/>
            <person name="Chapman S.B."/>
            <person name="Gainer-Dewar J."/>
            <person name="Goldberg J."/>
            <person name="Griggs A."/>
            <person name="Gujja S."/>
            <person name="Hansen M."/>
            <person name="Howarth C."/>
            <person name="Imamovic A."/>
            <person name="Ireland A."/>
            <person name="Larimer J."/>
            <person name="McCowan C."/>
            <person name="Murphy C."/>
            <person name="Pearson M."/>
            <person name="Poon T.W."/>
            <person name="Priest M."/>
            <person name="Roberts A."/>
            <person name="Saif S."/>
            <person name="Shea T."/>
            <person name="Sykes S."/>
            <person name="Wortman J."/>
            <person name="Nusbaum C."/>
            <person name="Birren B."/>
        </authorList>
    </citation>
    <scope>NUCLEOTIDE SEQUENCE [LARGE SCALE GENOMIC DNA]</scope>
    <source>
        <strain evidence="1">NJM9701</strain>
    </source>
</reference>
<name>A0A024UQW5_9STRA</name>
<dbReference type="EMBL" id="KI913953">
    <property type="protein sequence ID" value="ETW08694.1"/>
    <property type="molecule type" value="Genomic_DNA"/>
</dbReference>
<sequence length="99" mass="11729">MADRFDGVKNNQMKMDAYDLLAAELSIEMERVFDARSVQSKIHDLKQQWFKPQVKATGNGLLVRSKPQYYDITFEYWGTMLAVMDDNRRHWRVNVMSPR</sequence>
<organism evidence="1">
    <name type="scientific">Aphanomyces invadans</name>
    <dbReference type="NCBI Taxonomy" id="157072"/>
    <lineage>
        <taxon>Eukaryota</taxon>
        <taxon>Sar</taxon>
        <taxon>Stramenopiles</taxon>
        <taxon>Oomycota</taxon>
        <taxon>Saprolegniomycetes</taxon>
        <taxon>Saprolegniales</taxon>
        <taxon>Verrucalvaceae</taxon>
        <taxon>Aphanomyces</taxon>
    </lineage>
</organism>
<accession>A0A024UQW5</accession>
<protein>
    <submittedName>
        <fullName evidence="1">Uncharacterized protein</fullName>
    </submittedName>
</protein>